<reference evidence="7 8" key="1">
    <citation type="journal article" date="2023" name="Elife">
        <title>Identification of key yeast species and microbe-microbe interactions impacting larval growth of Drosophila in the wild.</title>
        <authorList>
            <person name="Mure A."/>
            <person name="Sugiura Y."/>
            <person name="Maeda R."/>
            <person name="Honda K."/>
            <person name="Sakurai N."/>
            <person name="Takahashi Y."/>
            <person name="Watada M."/>
            <person name="Katoh T."/>
            <person name="Gotoh A."/>
            <person name="Gotoh Y."/>
            <person name="Taniguchi I."/>
            <person name="Nakamura K."/>
            <person name="Hayashi T."/>
            <person name="Katayama T."/>
            <person name="Uemura T."/>
            <person name="Hattori Y."/>
        </authorList>
    </citation>
    <scope>NUCLEOTIDE SEQUENCE [LARGE SCALE GENOMIC DNA]</scope>
    <source>
        <strain evidence="7 8">SC-9</strain>
    </source>
</reference>
<comment type="catalytic activity">
    <reaction evidence="3">
        <text>a 1,2-diacyl-sn-glycero-3-phospho-(1D-myo-inositol)(in) = a 1,2-diacyl-sn-glycero-3-phospho-(1D-myo-inositol)(out)</text>
        <dbReference type="Rhea" id="RHEA:38691"/>
        <dbReference type="ChEBI" id="CHEBI:57880"/>
    </reaction>
    <physiologicalReaction direction="left-to-right" evidence="3">
        <dbReference type="Rhea" id="RHEA:38692"/>
    </physiologicalReaction>
</comment>
<dbReference type="EMBL" id="BTFZ01000020">
    <property type="protein sequence ID" value="GMM38767.1"/>
    <property type="molecule type" value="Genomic_DNA"/>
</dbReference>
<dbReference type="SUPFAM" id="SSF52087">
    <property type="entry name" value="CRAL/TRIO domain"/>
    <property type="match status" value="1"/>
</dbReference>
<evidence type="ECO:0000313" key="8">
    <source>
        <dbReference type="Proteomes" id="UP001360560"/>
    </source>
</evidence>
<keyword evidence="8" id="KW-1185">Reference proteome</keyword>
<dbReference type="PROSITE" id="PS50191">
    <property type="entry name" value="CRAL_TRIO"/>
    <property type="match status" value="1"/>
</dbReference>
<comment type="caution">
    <text evidence="7">The sequence shown here is derived from an EMBL/GenBank/DDBJ whole genome shotgun (WGS) entry which is preliminary data.</text>
</comment>
<dbReference type="PANTHER" id="PTHR45824:SF29">
    <property type="entry name" value="GH16843P"/>
    <property type="match status" value="1"/>
</dbReference>
<dbReference type="GeneID" id="90076755"/>
<dbReference type="SUPFAM" id="SSF46938">
    <property type="entry name" value="CRAL/TRIO N-terminal domain"/>
    <property type="match status" value="1"/>
</dbReference>
<dbReference type="RefSeq" id="XP_064855762.1">
    <property type="nucleotide sequence ID" value="XM_064999690.1"/>
</dbReference>
<dbReference type="SMART" id="SM00516">
    <property type="entry name" value="SEC14"/>
    <property type="match status" value="1"/>
</dbReference>
<comment type="subcellular location">
    <subcellularLocation>
        <location evidence="1">Microsome</location>
    </subcellularLocation>
</comment>
<dbReference type="Pfam" id="PF00650">
    <property type="entry name" value="CRAL_TRIO"/>
    <property type="match status" value="1"/>
</dbReference>
<dbReference type="InterPro" id="IPR052578">
    <property type="entry name" value="PI_Transfer_CRAL-TRIO"/>
</dbReference>
<dbReference type="SMART" id="SM01100">
    <property type="entry name" value="CRAL_TRIO_N"/>
    <property type="match status" value="1"/>
</dbReference>
<dbReference type="InterPro" id="IPR011074">
    <property type="entry name" value="CRAL/TRIO_N_dom"/>
</dbReference>
<name>A0AAV5QWF9_9ASCO</name>
<accession>A0AAV5QWF9</accession>
<dbReference type="Proteomes" id="UP001360560">
    <property type="component" value="Unassembled WGS sequence"/>
</dbReference>
<dbReference type="PANTHER" id="PTHR45824">
    <property type="entry name" value="GH16843P"/>
    <property type="match status" value="1"/>
</dbReference>
<gene>
    <name evidence="7" type="ORF">DASC09_061060</name>
</gene>
<feature type="compositionally biased region" description="Basic and acidic residues" evidence="5">
    <location>
        <begin position="1"/>
        <end position="33"/>
    </location>
</feature>
<organism evidence="7 8">
    <name type="scientific">Saccharomycopsis crataegensis</name>
    <dbReference type="NCBI Taxonomy" id="43959"/>
    <lineage>
        <taxon>Eukaryota</taxon>
        <taxon>Fungi</taxon>
        <taxon>Dikarya</taxon>
        <taxon>Ascomycota</taxon>
        <taxon>Saccharomycotina</taxon>
        <taxon>Saccharomycetes</taxon>
        <taxon>Saccharomycopsidaceae</taxon>
        <taxon>Saccharomycopsis</taxon>
    </lineage>
</organism>
<dbReference type="CDD" id="cd00170">
    <property type="entry name" value="SEC14"/>
    <property type="match status" value="1"/>
</dbReference>
<feature type="domain" description="CRAL-TRIO" evidence="6">
    <location>
        <begin position="135"/>
        <end position="293"/>
    </location>
</feature>
<proteinExistence type="predicted"/>
<keyword evidence="2" id="KW-0256">Endoplasmic reticulum</keyword>
<keyword evidence="2" id="KW-0492">Microsome</keyword>
<dbReference type="InterPro" id="IPR036865">
    <property type="entry name" value="CRAL-TRIO_dom_sf"/>
</dbReference>
<dbReference type="Pfam" id="PF03765">
    <property type="entry name" value="CRAL_TRIO_N"/>
    <property type="match status" value="1"/>
</dbReference>
<protein>
    <recommendedName>
        <fullName evidence="4">SEC14 homolog 3</fullName>
    </recommendedName>
</protein>
<sequence length="396" mass="44925">MFGFGRKKEDKQDVDKKNVNLVERRVPFEHPSDDISPPAEKPLTKEQQEKYILVLKHFLTVKEISDVEKKTASSTSSPLTEIEKAWLTRECFLRYLRATKWIVQDAIDRIEGTLSWRREFGISKIGADNTVNAELTAPENETGKELILGFDNGARPCLYLKPGRQNTATSHRQVQHLVFMLESVINYMPPGQDSLALLIDFKAHKVPGGKGSKIPPVGTGREVLHILQQHYPERLGRAYLVNIPTLAWAFLKIIHPFIDPLTREKLIFDQPFVNYVPVNQLDKEFGGNVDFEYDHEVYWPKMNEISLTKQKSYMERFNKFGGVIGLSEVDLRGTNDDLKFPALTLDEIEQGAAEEKLSKMISELSVASQETIPIKGEKASEILTSVTKEEETAVNA</sequence>
<dbReference type="GO" id="GO:0071944">
    <property type="term" value="C:cell periphery"/>
    <property type="evidence" value="ECO:0007669"/>
    <property type="project" value="UniProtKB-ARBA"/>
</dbReference>
<dbReference type="GO" id="GO:0032934">
    <property type="term" value="F:sterol binding"/>
    <property type="evidence" value="ECO:0007669"/>
    <property type="project" value="UniProtKB-ARBA"/>
</dbReference>
<evidence type="ECO:0000256" key="2">
    <source>
        <dbReference type="ARBA" id="ARBA00022848"/>
    </source>
</evidence>
<dbReference type="AlphaFoldDB" id="A0AAV5QWF9"/>
<dbReference type="Gene3D" id="3.40.525.10">
    <property type="entry name" value="CRAL-TRIO lipid binding domain"/>
    <property type="match status" value="1"/>
</dbReference>
<evidence type="ECO:0000256" key="4">
    <source>
        <dbReference type="ARBA" id="ARBA00083195"/>
    </source>
</evidence>
<dbReference type="InterPro" id="IPR001251">
    <property type="entry name" value="CRAL-TRIO_dom"/>
</dbReference>
<dbReference type="GO" id="GO:0009410">
    <property type="term" value="P:response to xenobiotic stimulus"/>
    <property type="evidence" value="ECO:0007669"/>
    <property type="project" value="UniProtKB-ARBA"/>
</dbReference>
<dbReference type="GO" id="GO:0008526">
    <property type="term" value="F:phosphatidylinositol transfer activity"/>
    <property type="evidence" value="ECO:0007669"/>
    <property type="project" value="UniProtKB-ARBA"/>
</dbReference>
<feature type="region of interest" description="Disordered" evidence="5">
    <location>
        <begin position="1"/>
        <end position="42"/>
    </location>
</feature>
<dbReference type="InterPro" id="IPR036273">
    <property type="entry name" value="CRAL/TRIO_N_dom_sf"/>
</dbReference>
<dbReference type="FunFam" id="3.40.525.10:FF:000013">
    <property type="entry name" value="Phosphatidylinositol transfer protein PDR16"/>
    <property type="match status" value="1"/>
</dbReference>
<evidence type="ECO:0000256" key="5">
    <source>
        <dbReference type="SAM" id="MobiDB-lite"/>
    </source>
</evidence>
<evidence type="ECO:0000313" key="7">
    <source>
        <dbReference type="EMBL" id="GMM38767.1"/>
    </source>
</evidence>
<evidence type="ECO:0000256" key="1">
    <source>
        <dbReference type="ARBA" id="ARBA00004144"/>
    </source>
</evidence>
<evidence type="ECO:0000259" key="6">
    <source>
        <dbReference type="PROSITE" id="PS50191"/>
    </source>
</evidence>
<evidence type="ECO:0000256" key="3">
    <source>
        <dbReference type="ARBA" id="ARBA00024146"/>
    </source>
</evidence>